<evidence type="ECO:0000313" key="2">
    <source>
        <dbReference type="EMBL" id="NBL64396.1"/>
    </source>
</evidence>
<dbReference type="RefSeq" id="WP_166536224.1">
    <property type="nucleotide sequence ID" value="NZ_JAABLM010000004.1"/>
</dbReference>
<accession>A0ABW9Z6S4</accession>
<organism evidence="2 3">
    <name type="scientific">Flavobacterium ichthyis</name>
    <dbReference type="NCBI Taxonomy" id="2698827"/>
    <lineage>
        <taxon>Bacteria</taxon>
        <taxon>Pseudomonadati</taxon>
        <taxon>Bacteroidota</taxon>
        <taxon>Flavobacteriia</taxon>
        <taxon>Flavobacteriales</taxon>
        <taxon>Flavobacteriaceae</taxon>
        <taxon>Flavobacterium</taxon>
    </lineage>
</organism>
<sequence length="104" mass="11558">MKKIFTLLALFLAFAIQAQSTDLRETAKKNVATLETVVKLDANAKKGAEAAFYHKHKAALQENLTAEQKQQIEADVEALLIKGIGEENFAKLKANTKIYNQLLK</sequence>
<feature type="chain" id="PRO_5045696119" evidence="1">
    <location>
        <begin position="19"/>
        <end position="104"/>
    </location>
</feature>
<evidence type="ECO:0000313" key="3">
    <source>
        <dbReference type="Proteomes" id="UP000798602"/>
    </source>
</evidence>
<dbReference type="Proteomes" id="UP000798602">
    <property type="component" value="Unassembled WGS sequence"/>
</dbReference>
<proteinExistence type="predicted"/>
<reference evidence="3" key="1">
    <citation type="submission" date="2020-01" db="EMBL/GenBank/DDBJ databases">
        <title>Sphingomonas sp. strain CSW-10.</title>
        <authorList>
            <person name="Chen W.-M."/>
        </authorList>
    </citation>
    <scope>NUCLEOTIDE SEQUENCE [LARGE SCALE GENOMIC DNA]</scope>
    <source>
        <strain evidence="3">NST-5</strain>
    </source>
</reference>
<keyword evidence="1" id="KW-0732">Signal</keyword>
<feature type="signal peptide" evidence="1">
    <location>
        <begin position="1"/>
        <end position="18"/>
    </location>
</feature>
<keyword evidence="3" id="KW-1185">Reference proteome</keyword>
<dbReference type="EMBL" id="JAABLM010000004">
    <property type="protein sequence ID" value="NBL64396.1"/>
    <property type="molecule type" value="Genomic_DNA"/>
</dbReference>
<name>A0ABW9Z6S4_9FLAO</name>
<comment type="caution">
    <text evidence="2">The sequence shown here is derived from an EMBL/GenBank/DDBJ whole genome shotgun (WGS) entry which is preliminary data.</text>
</comment>
<gene>
    <name evidence="2" type="ORF">GV828_04165</name>
</gene>
<evidence type="ECO:0000256" key="1">
    <source>
        <dbReference type="SAM" id="SignalP"/>
    </source>
</evidence>
<protein>
    <submittedName>
        <fullName evidence="2">Uncharacterized protein</fullName>
    </submittedName>
</protein>